<sequence>MTNGKEALIREDRVILETINPHQILTELQSVLQDRYAGHEVKKEMAILIVRKKLWPQRGEDSLGLLLDTTEQRTLPTRAREIPVNTLIFDKSRPFAGTRLLPFEEMRKFVVYNRRGVFIGLDPELPQIWVGMLNQEGRELQSLVGAILPSFIKEEGPTGIKTFLVNLLMTGKAN</sequence>
<gene>
    <name evidence="1" type="ORF">A2V97_01660</name>
</gene>
<dbReference type="EMBL" id="MGFX01000006">
    <property type="protein sequence ID" value="OGM15317.1"/>
    <property type="molecule type" value="Genomic_DNA"/>
</dbReference>
<protein>
    <submittedName>
        <fullName evidence="1">Uncharacterized protein</fullName>
    </submittedName>
</protein>
<name>A0A1F7XJX0_9BACT</name>
<evidence type="ECO:0000313" key="2">
    <source>
        <dbReference type="Proteomes" id="UP000177382"/>
    </source>
</evidence>
<accession>A0A1F7XJX0</accession>
<proteinExistence type="predicted"/>
<dbReference type="AlphaFoldDB" id="A0A1F7XJX0"/>
<evidence type="ECO:0000313" key="1">
    <source>
        <dbReference type="EMBL" id="OGM15317.1"/>
    </source>
</evidence>
<dbReference type="Proteomes" id="UP000177382">
    <property type="component" value="Unassembled WGS sequence"/>
</dbReference>
<reference evidence="1 2" key="1">
    <citation type="journal article" date="2016" name="Nat. Commun.">
        <title>Thousands of microbial genomes shed light on interconnected biogeochemical processes in an aquifer system.</title>
        <authorList>
            <person name="Anantharaman K."/>
            <person name="Brown C.T."/>
            <person name="Hug L.A."/>
            <person name="Sharon I."/>
            <person name="Castelle C.J."/>
            <person name="Probst A.J."/>
            <person name="Thomas B.C."/>
            <person name="Singh A."/>
            <person name="Wilkins M.J."/>
            <person name="Karaoz U."/>
            <person name="Brodie E.L."/>
            <person name="Williams K.H."/>
            <person name="Hubbard S.S."/>
            <person name="Banfield J.F."/>
        </authorList>
    </citation>
    <scope>NUCLEOTIDE SEQUENCE [LARGE SCALE GENOMIC DNA]</scope>
</reference>
<comment type="caution">
    <text evidence="1">The sequence shown here is derived from an EMBL/GenBank/DDBJ whole genome shotgun (WGS) entry which is preliminary data.</text>
</comment>
<organism evidence="1 2">
    <name type="scientific">Candidatus Woesebacteria bacterium RBG_16_42_24</name>
    <dbReference type="NCBI Taxonomy" id="1802485"/>
    <lineage>
        <taxon>Bacteria</taxon>
        <taxon>Candidatus Woeseibacteriota</taxon>
    </lineage>
</organism>